<dbReference type="InParanoid" id="A0A1X7UTA9"/>
<reference evidence="1" key="1">
    <citation type="submission" date="2017-05" db="UniProtKB">
        <authorList>
            <consortium name="EnsemblMetazoa"/>
        </authorList>
    </citation>
    <scope>IDENTIFICATION</scope>
</reference>
<evidence type="ECO:0000313" key="1">
    <source>
        <dbReference type="EnsemblMetazoa" id="Aqu2.1.30749_001"/>
    </source>
</evidence>
<proteinExistence type="predicted"/>
<dbReference type="AlphaFoldDB" id="A0A1X7UTA9"/>
<accession>A0A1X7UTA9</accession>
<dbReference type="EnsemblMetazoa" id="Aqu2.1.30749_001">
    <property type="protein sequence ID" value="Aqu2.1.30749_001"/>
    <property type="gene ID" value="Aqu2.1.30749"/>
</dbReference>
<sequence length="176" mass="19895">MEVFDAGLAWWFLGYNRRRLRALGKNVPPDTMPPRASEYYVSHGISTEYPDWPFSAARTESLVKIGFDYARDITGEGLFVDLDSFQQQTSDIAPNLDDEIVTMANESVPLVILHSHSLSASPPRHQRNTPPQCCTPPQKKVAIWEQIFETTTQSGKIGAVVHNLLEKYKEKCTEEL</sequence>
<organism evidence="1">
    <name type="scientific">Amphimedon queenslandica</name>
    <name type="common">Sponge</name>
    <dbReference type="NCBI Taxonomy" id="400682"/>
    <lineage>
        <taxon>Eukaryota</taxon>
        <taxon>Metazoa</taxon>
        <taxon>Porifera</taxon>
        <taxon>Demospongiae</taxon>
        <taxon>Heteroscleromorpha</taxon>
        <taxon>Haplosclerida</taxon>
        <taxon>Niphatidae</taxon>
        <taxon>Amphimedon</taxon>
    </lineage>
</organism>
<protein>
    <submittedName>
        <fullName evidence="1">Uncharacterized protein</fullName>
    </submittedName>
</protein>
<name>A0A1X7UTA9_AMPQE</name>